<dbReference type="RefSeq" id="WP_180677658.1">
    <property type="nucleotide sequence ID" value="NZ_JACCKA010000040.1"/>
</dbReference>
<sequence length="180" mass="19438">MASSETSTTVEGDGARLEADFAYDPRQRALRVRYRLHNTGGEELAVFDRGNRHAVLSGRQQGGAVGDPAFREDGADVTLSHIALPLPSPSPTVPPMPLAARLPAGAELEGEFAFAPPTAEPARRMRWCLGVARFEESELTAPENVDGVEVWQASFAFAERQQLLCTPWFDVVAGAFEAEG</sequence>
<organism evidence="1 2">
    <name type="scientific">Luteimonas salinisoli</name>
    <dbReference type="NCBI Taxonomy" id="2752307"/>
    <lineage>
        <taxon>Bacteria</taxon>
        <taxon>Pseudomonadati</taxon>
        <taxon>Pseudomonadota</taxon>
        <taxon>Gammaproteobacteria</taxon>
        <taxon>Lysobacterales</taxon>
        <taxon>Lysobacteraceae</taxon>
        <taxon>Luteimonas</taxon>
    </lineage>
</organism>
<dbReference type="AlphaFoldDB" id="A0A853J9I1"/>
<dbReference type="Proteomes" id="UP000578091">
    <property type="component" value="Unassembled WGS sequence"/>
</dbReference>
<evidence type="ECO:0000313" key="2">
    <source>
        <dbReference type="Proteomes" id="UP000578091"/>
    </source>
</evidence>
<evidence type="ECO:0000313" key="1">
    <source>
        <dbReference type="EMBL" id="NZA25856.1"/>
    </source>
</evidence>
<comment type="caution">
    <text evidence="1">The sequence shown here is derived from an EMBL/GenBank/DDBJ whole genome shotgun (WGS) entry which is preliminary data.</text>
</comment>
<gene>
    <name evidence="1" type="ORF">H0E84_05625</name>
</gene>
<dbReference type="EMBL" id="JACCKA010000040">
    <property type="protein sequence ID" value="NZA25856.1"/>
    <property type="molecule type" value="Genomic_DNA"/>
</dbReference>
<accession>A0A853J9I1</accession>
<proteinExistence type="predicted"/>
<reference evidence="1 2" key="1">
    <citation type="submission" date="2020-07" db="EMBL/GenBank/DDBJ databases">
        <title>Luteimonas sp. SJ-92.</title>
        <authorList>
            <person name="Huang X.-X."/>
            <person name="Xu L."/>
            <person name="Sun J.-Q."/>
        </authorList>
    </citation>
    <scope>NUCLEOTIDE SEQUENCE [LARGE SCALE GENOMIC DNA]</scope>
    <source>
        <strain evidence="1 2">SJ-92</strain>
    </source>
</reference>
<name>A0A853J9I1_9GAMM</name>
<keyword evidence="2" id="KW-1185">Reference proteome</keyword>
<protein>
    <submittedName>
        <fullName evidence="1">Uncharacterized protein</fullName>
    </submittedName>
</protein>